<sequence>MTVIVNNEKISNVKFILQEKDYINIIYGGEYWALSRLIDNKNINLKVVA</sequence>
<reference evidence="1" key="1">
    <citation type="journal article" date="2021" name="Proc. Natl. Acad. Sci. U.S.A.">
        <title>A Catalog of Tens of Thousands of Viruses from Human Metagenomes Reveals Hidden Associations with Chronic Diseases.</title>
        <authorList>
            <person name="Tisza M.J."/>
            <person name="Buck C.B."/>
        </authorList>
    </citation>
    <scope>NUCLEOTIDE SEQUENCE</scope>
    <source>
        <strain evidence="1">CtGns7</strain>
    </source>
</reference>
<proteinExistence type="predicted"/>
<evidence type="ECO:0000313" key="1">
    <source>
        <dbReference type="EMBL" id="DAF47504.1"/>
    </source>
</evidence>
<dbReference type="EMBL" id="BK032555">
    <property type="protein sequence ID" value="DAF47504.1"/>
    <property type="molecule type" value="Genomic_DNA"/>
</dbReference>
<organism evidence="1">
    <name type="scientific">Phage sp. ctGns7</name>
    <dbReference type="NCBI Taxonomy" id="2828003"/>
    <lineage>
        <taxon>Viruses</taxon>
    </lineage>
</organism>
<protein>
    <submittedName>
        <fullName evidence="1">Uncharacterized protein</fullName>
    </submittedName>
</protein>
<name>A0A8S5S9B7_9VIRU</name>
<accession>A0A8S5S9B7</accession>